<accession>A0A401H7X4</accession>
<dbReference type="Proteomes" id="UP000291213">
    <property type="component" value="Unassembled WGS sequence"/>
</dbReference>
<evidence type="ECO:0000313" key="1">
    <source>
        <dbReference type="EMBL" id="GBF08480.1"/>
    </source>
</evidence>
<proteinExistence type="predicted"/>
<organism evidence="1 2">
    <name type="scientific">Aeropyrum pernix</name>
    <dbReference type="NCBI Taxonomy" id="56636"/>
    <lineage>
        <taxon>Archaea</taxon>
        <taxon>Thermoproteota</taxon>
        <taxon>Thermoprotei</taxon>
        <taxon>Desulfurococcales</taxon>
        <taxon>Desulfurococcaceae</taxon>
        <taxon>Aeropyrum</taxon>
    </lineage>
</organism>
<comment type="caution">
    <text evidence="1">The sequence shown here is derived from an EMBL/GenBank/DDBJ whole genome shotgun (WGS) entry which is preliminary data.</text>
</comment>
<reference evidence="1 2" key="1">
    <citation type="submission" date="2017-02" db="EMBL/GenBank/DDBJ databases">
        <title>isolation and characterization of a novel temperate virus Aeropyrum globular virus 1 infecting hyperthermophilic archaeon Aeropyrum.</title>
        <authorList>
            <person name="Yumiya M."/>
            <person name="Yoshida T."/>
            <person name="Sako Y."/>
        </authorList>
    </citation>
    <scope>NUCLEOTIDE SEQUENCE [LARGE SCALE GENOMIC DNA]</scope>
    <source>
        <strain evidence="1 2">YK1-12-2013</strain>
    </source>
</reference>
<sequence length="148" mass="16474">MEALATVRQARFKLKVYKSRLRMLESEDAERLASRLEYIDYVLEAVGLRLETILALQPSIEAVEDLMKLPYELVKQVAKQAQDLPPDITSLLTALEQSLASAIPEDTLIELGPGPETLSPQARDILREAEKRAGEAASKRVGEQQGMQ</sequence>
<dbReference type="AlphaFoldDB" id="A0A401H7X4"/>
<gene>
    <name evidence="1" type="ORF">apy_02050</name>
</gene>
<name>A0A401H7X4_AERPX</name>
<evidence type="ECO:0000313" key="2">
    <source>
        <dbReference type="Proteomes" id="UP000291213"/>
    </source>
</evidence>
<dbReference type="EMBL" id="BDMD01000007">
    <property type="protein sequence ID" value="GBF08480.1"/>
    <property type="molecule type" value="Genomic_DNA"/>
</dbReference>
<protein>
    <submittedName>
        <fullName evidence="1">Uncharacterized protein</fullName>
    </submittedName>
</protein>